<dbReference type="Proteomes" id="UP000016665">
    <property type="component" value="Chromosome 25"/>
</dbReference>
<dbReference type="GO" id="GO:0003714">
    <property type="term" value="F:transcription corepressor activity"/>
    <property type="evidence" value="ECO:0007669"/>
    <property type="project" value="Ensembl"/>
</dbReference>
<protein>
    <submittedName>
        <fullName evidence="3">PBX homeobox interacting protein 1</fullName>
    </submittedName>
</protein>
<reference evidence="3" key="2">
    <citation type="submission" date="2025-08" db="UniProtKB">
        <authorList>
            <consortium name="Ensembl"/>
        </authorList>
    </citation>
    <scope>IDENTIFICATION</scope>
</reference>
<accession>A0A803VI15</accession>
<keyword evidence="4" id="KW-1185">Reference proteome</keyword>
<dbReference type="AlphaFoldDB" id="A0A803VI15"/>
<proteinExistence type="predicted"/>
<dbReference type="InterPro" id="IPR051990">
    <property type="entry name" value="CCPG1/PBIP1"/>
</dbReference>
<sequence length="631" mass="68615">MVPVPTPHPRLHSTVPMAEKSDPKDSENSWVLAGSEGLPIDTVGPEQDSTSHTSDYEEPEEEEDEGTQEAVTAVTTNGAITSPSQTLCPEGSRQGDPEECEDSRARAAPALPGSAKPSTLEGDEQEELSAEAEPQPCPDTPQAGPTVEDVSCTSSNNNMEGLRWRQGHKPHPGLPTVTPAPHRGTPDSDDDGLSMSKYLLGALAMVAVGLLIITGGTYDMADGPVESVSSWDLGAGEQESLLSIDSNDSEQKPPLPDAGDSQSVQSMSQLLDKLAKENQEIRLMQAELQAHKEDLQALLHRSEGEAAAAGAQQQSLAAENARLRAALEREVAALREARAELRRLQAAGAPGSPREPRAEQPRATGAPVHGKAAAWRHGSLDSLRQELADTLERARGSGDLKGLVEQLSTLEQHLAQVLEAEGSGSFSTPWKKPFKVEKESKWQKQHGTRGFPHEQERKEHGKPHKKDPRTPREHKPGKAWGKQSHSHPQHGSRELPGLRRYRAPQGCSGVTDCARKEGQELLGAALEPVQKVQFLQLLESFMGQLGLGKQFGRLAPQLDGAFRADGVFAHDRLRFVDFVDDVEDLLEEVAWQEWGNKKAVDGFEEYMLRHYSGASGNMWNQRAPRQHGTRG</sequence>
<dbReference type="GO" id="GO:0005829">
    <property type="term" value="C:cytosol"/>
    <property type="evidence" value="ECO:0007669"/>
    <property type="project" value="Ensembl"/>
</dbReference>
<dbReference type="PANTHER" id="PTHR28638">
    <property type="entry name" value="CELL CYCLE PROGRESSION PROTEIN 1"/>
    <property type="match status" value="1"/>
</dbReference>
<reference evidence="3" key="3">
    <citation type="submission" date="2025-09" db="UniProtKB">
        <authorList>
            <consortium name="Ensembl"/>
        </authorList>
    </citation>
    <scope>IDENTIFICATION</scope>
</reference>
<dbReference type="GeneTree" id="ENSGT00940000162147"/>
<dbReference type="GO" id="GO:0030097">
    <property type="term" value="P:hemopoiesis"/>
    <property type="evidence" value="ECO:0007669"/>
    <property type="project" value="Ensembl"/>
</dbReference>
<dbReference type="GO" id="GO:0140297">
    <property type="term" value="F:DNA-binding transcription factor binding"/>
    <property type="evidence" value="ECO:0007669"/>
    <property type="project" value="Ensembl"/>
</dbReference>
<reference evidence="3 4" key="1">
    <citation type="journal article" date="2012" name="Nature">
        <title>The genomic landscape of species divergence in Ficedula flycatchers.</title>
        <authorList>
            <person name="Ellegren H."/>
            <person name="Smeds L."/>
            <person name="Burri R."/>
            <person name="Olason P.I."/>
            <person name="Backstrom N."/>
            <person name="Kawakami T."/>
            <person name="Kunstner A."/>
            <person name="Makinen H."/>
            <person name="Nadachowska-Brzyska K."/>
            <person name="Qvarnstrom A."/>
            <person name="Uebbing S."/>
            <person name="Wolf J.B."/>
        </authorList>
    </citation>
    <scope>NUCLEOTIDE SEQUENCE [LARGE SCALE GENOMIC DNA]</scope>
</reference>
<feature type="region of interest" description="Disordered" evidence="2">
    <location>
        <begin position="436"/>
        <end position="500"/>
    </location>
</feature>
<feature type="compositionally biased region" description="Acidic residues" evidence="2">
    <location>
        <begin position="56"/>
        <end position="67"/>
    </location>
</feature>
<dbReference type="GO" id="GO:0016020">
    <property type="term" value="C:membrane"/>
    <property type="evidence" value="ECO:0007669"/>
    <property type="project" value="TreeGrafter"/>
</dbReference>
<evidence type="ECO:0000313" key="4">
    <source>
        <dbReference type="Proteomes" id="UP000016665"/>
    </source>
</evidence>
<keyword evidence="1" id="KW-0175">Coiled coil</keyword>
<dbReference type="GO" id="GO:0005654">
    <property type="term" value="C:nucleoplasm"/>
    <property type="evidence" value="ECO:0007669"/>
    <property type="project" value="Ensembl"/>
</dbReference>
<feature type="compositionally biased region" description="Polar residues" evidence="2">
    <location>
        <begin position="73"/>
        <end position="87"/>
    </location>
</feature>
<feature type="region of interest" description="Disordered" evidence="2">
    <location>
        <begin position="344"/>
        <end position="373"/>
    </location>
</feature>
<gene>
    <name evidence="3" type="primary">PBXIP1</name>
</gene>
<evidence type="ECO:0000256" key="1">
    <source>
        <dbReference type="ARBA" id="ARBA00023054"/>
    </source>
</evidence>
<feature type="region of interest" description="Disordered" evidence="2">
    <location>
        <begin position="244"/>
        <end position="265"/>
    </location>
</feature>
<evidence type="ECO:0000256" key="2">
    <source>
        <dbReference type="SAM" id="MobiDB-lite"/>
    </source>
</evidence>
<feature type="region of interest" description="Disordered" evidence="2">
    <location>
        <begin position="1"/>
        <end position="190"/>
    </location>
</feature>
<dbReference type="Ensembl" id="ENSFALT00000035911.1">
    <property type="protein sequence ID" value="ENSFALP00000022371.1"/>
    <property type="gene ID" value="ENSFALG00000001259.2"/>
</dbReference>
<feature type="compositionally biased region" description="Acidic residues" evidence="2">
    <location>
        <begin position="121"/>
        <end position="130"/>
    </location>
</feature>
<name>A0A803VI15_FICAL</name>
<organism evidence="3 4">
    <name type="scientific">Ficedula albicollis</name>
    <name type="common">Collared flycatcher</name>
    <name type="synonym">Muscicapa albicollis</name>
    <dbReference type="NCBI Taxonomy" id="59894"/>
    <lineage>
        <taxon>Eukaryota</taxon>
        <taxon>Metazoa</taxon>
        <taxon>Chordata</taxon>
        <taxon>Craniata</taxon>
        <taxon>Vertebrata</taxon>
        <taxon>Euteleostomi</taxon>
        <taxon>Archelosauria</taxon>
        <taxon>Archosauria</taxon>
        <taxon>Dinosauria</taxon>
        <taxon>Saurischia</taxon>
        <taxon>Theropoda</taxon>
        <taxon>Coelurosauria</taxon>
        <taxon>Aves</taxon>
        <taxon>Neognathae</taxon>
        <taxon>Neoaves</taxon>
        <taxon>Telluraves</taxon>
        <taxon>Australaves</taxon>
        <taxon>Passeriformes</taxon>
        <taxon>Muscicapidae</taxon>
        <taxon>Ficedula</taxon>
    </lineage>
</organism>
<dbReference type="PANTHER" id="PTHR28638:SF1">
    <property type="entry name" value="PRE-B-CELL LEUKEMIA TRANSCRIPTION FACTOR-INTERACTING PROTEIN 1"/>
    <property type="match status" value="1"/>
</dbReference>
<evidence type="ECO:0000313" key="3">
    <source>
        <dbReference type="Ensembl" id="ENSFALP00000022371.1"/>
    </source>
</evidence>